<dbReference type="PANTHER" id="PTHR17630">
    <property type="entry name" value="DIENELACTONE HYDROLASE"/>
    <property type="match status" value="1"/>
</dbReference>
<dbReference type="STRING" id="284811.Q758X2"/>
<dbReference type="eggNOG" id="KOG3043">
    <property type="taxonomic scope" value="Eukaryota"/>
</dbReference>
<dbReference type="FunCoup" id="Q758X2">
    <property type="interactions" value="269"/>
</dbReference>
<gene>
    <name evidence="2" type="ORF">AGOS_ADR406W</name>
</gene>
<keyword evidence="3" id="KW-1185">Reference proteome</keyword>
<dbReference type="InterPro" id="IPR029058">
    <property type="entry name" value="AB_hydrolase_fold"/>
</dbReference>
<sequence length="234" mass="25409">MSSCCVQGARHEGDSAGRLREVYGLETYEVGAGTRVIVVLTDIYGHRFKNVQLIADQLAEAGYRVLVPDILQGDAVERLDGSVNFGEWLERHGPAVTGKLVAEYMQRVREGGASFVGVTGYCFGAKYAVQQIGPDGHADACAVAHPSFLELEEVARVRKPILISAAETDQHFPAETRWAAEKELAGICATYQIDLFSGVVHGFAVRGDLADEAVRYAMGKVVGDQICWMGRFAK</sequence>
<dbReference type="ESTHER" id="ashgo-q758x2">
    <property type="family name" value="Dienelactone_hydrolase"/>
</dbReference>
<dbReference type="SUPFAM" id="SSF53474">
    <property type="entry name" value="alpha/beta-Hydrolases"/>
    <property type="match status" value="1"/>
</dbReference>
<dbReference type="InParanoid" id="Q758X2"/>
<feature type="domain" description="Dienelactone hydrolase" evidence="1">
    <location>
        <begin position="34"/>
        <end position="231"/>
    </location>
</feature>
<organism evidence="2 3">
    <name type="scientific">Eremothecium gossypii (strain ATCC 10895 / CBS 109.51 / FGSC 9923 / NRRL Y-1056)</name>
    <name type="common">Yeast</name>
    <name type="synonym">Ashbya gossypii</name>
    <dbReference type="NCBI Taxonomy" id="284811"/>
    <lineage>
        <taxon>Eukaryota</taxon>
        <taxon>Fungi</taxon>
        <taxon>Dikarya</taxon>
        <taxon>Ascomycota</taxon>
        <taxon>Saccharomycotina</taxon>
        <taxon>Saccharomycetes</taxon>
        <taxon>Saccharomycetales</taxon>
        <taxon>Saccharomycetaceae</taxon>
        <taxon>Eremothecium</taxon>
    </lineage>
</organism>
<reference evidence="3" key="2">
    <citation type="journal article" date="2013" name="G3 (Bethesda)">
        <title>Genomes of Ashbya fungi isolated from insects reveal four mating-type loci, numerous translocations, lack of transposons, and distinct gene duplications.</title>
        <authorList>
            <person name="Dietrich F.S."/>
            <person name="Voegeli S."/>
            <person name="Kuo S."/>
            <person name="Philippsen P."/>
        </authorList>
    </citation>
    <scope>GENOME REANNOTATION</scope>
    <source>
        <strain evidence="3">ATCC 10895 / CBS 109.51 / FGSC 9923 / NRRL Y-1056</strain>
    </source>
</reference>
<dbReference type="OrthoDB" id="17560at2759"/>
<evidence type="ECO:0000313" key="3">
    <source>
        <dbReference type="Proteomes" id="UP000000591"/>
    </source>
</evidence>
<dbReference type="RefSeq" id="NP_984501.1">
    <property type="nucleotide sequence ID" value="NM_209854.1"/>
</dbReference>
<dbReference type="GeneID" id="4620666"/>
<dbReference type="OMA" id="PGKCCFE"/>
<dbReference type="KEGG" id="ago:AGOS_ADR406W"/>
<protein>
    <submittedName>
        <fullName evidence="2">ADR406Wp</fullName>
    </submittedName>
</protein>
<dbReference type="GO" id="GO:0016787">
    <property type="term" value="F:hydrolase activity"/>
    <property type="evidence" value="ECO:0007669"/>
    <property type="project" value="InterPro"/>
</dbReference>
<evidence type="ECO:0000259" key="1">
    <source>
        <dbReference type="Pfam" id="PF01738"/>
    </source>
</evidence>
<dbReference type="HOGENOM" id="CLU_054590_2_1_1"/>
<dbReference type="InterPro" id="IPR002925">
    <property type="entry name" value="Dienelactn_hydro"/>
</dbReference>
<dbReference type="Pfam" id="PF01738">
    <property type="entry name" value="DLH"/>
    <property type="match status" value="1"/>
</dbReference>
<accession>Q758X2</accession>
<dbReference type="Proteomes" id="UP000000591">
    <property type="component" value="Chromosome IV"/>
</dbReference>
<dbReference type="AlphaFoldDB" id="Q758X2"/>
<dbReference type="Gene3D" id="3.40.50.1820">
    <property type="entry name" value="alpha/beta hydrolase"/>
    <property type="match status" value="1"/>
</dbReference>
<name>Q758X2_EREGS</name>
<evidence type="ECO:0000313" key="2">
    <source>
        <dbReference type="EMBL" id="AAS52325.1"/>
    </source>
</evidence>
<dbReference type="EMBL" id="AE016817">
    <property type="protein sequence ID" value="AAS52325.1"/>
    <property type="molecule type" value="Genomic_DNA"/>
</dbReference>
<proteinExistence type="predicted"/>
<reference evidence="2 3" key="1">
    <citation type="journal article" date="2004" name="Science">
        <title>The Ashbya gossypii genome as a tool for mapping the ancient Saccharomyces cerevisiae genome.</title>
        <authorList>
            <person name="Dietrich F.S."/>
            <person name="Voegeli S."/>
            <person name="Brachat S."/>
            <person name="Lerch A."/>
            <person name="Gates K."/>
            <person name="Steiner S."/>
            <person name="Mohr C."/>
            <person name="Pohlmann R."/>
            <person name="Luedi P."/>
            <person name="Choi S."/>
            <person name="Wing R.A."/>
            <person name="Flavier A."/>
            <person name="Gaffney T.D."/>
            <person name="Philippsen P."/>
        </authorList>
    </citation>
    <scope>NUCLEOTIDE SEQUENCE [LARGE SCALE GENOMIC DNA]</scope>
    <source>
        <strain evidence="3">ATCC 10895 / CBS 109.51 / FGSC 9923 / NRRL Y-1056</strain>
    </source>
</reference>
<dbReference type="PANTHER" id="PTHR17630:SF44">
    <property type="entry name" value="PROTEIN AIM2"/>
    <property type="match status" value="1"/>
</dbReference>